<dbReference type="PANTHER" id="PTHR17985">
    <property type="entry name" value="SER/THR-RICH PROTEIN T10 IN DGCR REGION"/>
    <property type="match status" value="1"/>
</dbReference>
<comment type="caution">
    <text evidence="1">The sequence shown here is derived from an EMBL/GenBank/DDBJ whole genome shotgun (WGS) entry which is preliminary data.</text>
</comment>
<dbReference type="AlphaFoldDB" id="A0A800NDU0"/>
<protein>
    <submittedName>
        <fullName evidence="1">Putative NRDE family protein</fullName>
    </submittedName>
</protein>
<evidence type="ECO:0000313" key="2">
    <source>
        <dbReference type="Proteomes" id="UP000465778"/>
    </source>
</evidence>
<dbReference type="PANTHER" id="PTHR17985:SF8">
    <property type="entry name" value="TRANSPORT AND GOLGI ORGANIZATION PROTEIN 2 HOMOLOG"/>
    <property type="match status" value="1"/>
</dbReference>
<dbReference type="Proteomes" id="UP000465778">
    <property type="component" value="Unassembled WGS sequence"/>
</dbReference>
<evidence type="ECO:0000313" key="1">
    <source>
        <dbReference type="EMBL" id="KAF0825095.1"/>
    </source>
</evidence>
<reference evidence="1 2" key="1">
    <citation type="journal article" date="2020" name="G3 (Bethesda)">
        <title>Whole Genome Sequencing and Comparative Genomics of Two Nematicidal Bacillus Strains Reveals a Wide Range of Possible Virulence Factors.</title>
        <authorList>
            <person name="Susic N."/>
            <person name="Janezic S."/>
            <person name="Rupnik M."/>
            <person name="Geric Stare B."/>
        </authorList>
    </citation>
    <scope>NUCLEOTIDE SEQUENCE [LARGE SCALE GENOMIC DNA]</scope>
    <source>
        <strain evidence="1 2">I-1582</strain>
    </source>
</reference>
<dbReference type="Pfam" id="PF05742">
    <property type="entry name" value="TANGO2"/>
    <property type="match status" value="1"/>
</dbReference>
<dbReference type="InterPro" id="IPR008551">
    <property type="entry name" value="TANGO2"/>
</dbReference>
<gene>
    <name evidence="1" type="ORF">KIS1582_1108</name>
</gene>
<name>A0A800NDU0_CYTFI</name>
<organism evidence="1 2">
    <name type="scientific">Cytobacillus firmus</name>
    <name type="common">Bacillus firmus</name>
    <dbReference type="NCBI Taxonomy" id="1399"/>
    <lineage>
        <taxon>Bacteria</taxon>
        <taxon>Bacillati</taxon>
        <taxon>Bacillota</taxon>
        <taxon>Bacilli</taxon>
        <taxon>Bacillales</taxon>
        <taxon>Bacillaceae</taxon>
        <taxon>Cytobacillus</taxon>
    </lineage>
</organism>
<dbReference type="EMBL" id="VDEM01000007">
    <property type="protein sequence ID" value="KAF0825095.1"/>
    <property type="molecule type" value="Genomic_DNA"/>
</dbReference>
<proteinExistence type="predicted"/>
<accession>A0A800NDU0</accession>
<sequence length="279" mass="31915">MQRGAFSNWYYFSLYKVKIIVKTKAVIPMCLILFAYKVHPKFKLIVAANRDEFYERPTAPAHFWEDHPHILAGRDLRKMGTWMGVTKNGRFAALTNYRDPNEVIEGKKSRGDLTAEFLKGSASPADFMNWASEHRSIYPGYNLLAGNLDELFYYSNVEDRIEQLQPGVYGVSNHVLNTDWPKVEKGKTGLTKIIDNPAGNLTEDLFTLLRNADPAPDDLLPKTGVSLEWERILSPLFIKSDGYGTRSSTVLLMSEGEIFYKERVHNGDDRQEQEFILQK</sequence>